<dbReference type="PRINTS" id="PR00419">
    <property type="entry name" value="ADXRDTASE"/>
</dbReference>
<keyword evidence="6" id="KW-1133">Transmembrane helix</keyword>
<sequence>MSAARAHRREKVIVIGAGPGGLATAMLLAAQGLQVKVVERRDTVGGRTSTFEHDGFSFDMGPTFFLYPQILREIFSTCGLRLEDEIDLIRLDPQYHLVFQQGGELLATPDTRRMQEAIAKISPEDARRFPDFMNDNREKFARFAPILQRPFSSILDCLSPEMINALPSLRPWASVDSDLGRHFDDERVRLAFSFQSKYLGMSPFNCPSLFTILSYLEYDYGVFHPRGGCGAVSRAMARAAERLGAEVQLDTPVEEILFDGRRAAGIRTAEGTEQADAVVINADFGDAITRLIPENKRRKYTDRKVARKRYSCSTFMMYLGIDGRYDDLEHHTIFLAEDYRKNLQQIERGFEVPTNPSVYVQNASVTDDSLAPAGQSTLYVLAPVAHQTEHIDWEQHTQPFRRRVLDQLAHFGLDDLESRIRYEKIMTPTHWQQDMRVYKGATFNLAHNLTQMLHLRPNNRFEEFDGVYLTGGGTHPGSGLPVIYESARISSRLLLEDMGIAVDWPAPSPTNDVEPLRMPELTAAG</sequence>
<reference evidence="8 9" key="1">
    <citation type="submission" date="2019-02" db="EMBL/GenBank/DDBJ databases">
        <title>Deep-cultivation of Planctomycetes and their phenomic and genomic characterization uncovers novel biology.</title>
        <authorList>
            <person name="Wiegand S."/>
            <person name="Jogler M."/>
            <person name="Boedeker C."/>
            <person name="Pinto D."/>
            <person name="Vollmers J."/>
            <person name="Rivas-Marin E."/>
            <person name="Kohn T."/>
            <person name="Peeters S.H."/>
            <person name="Heuer A."/>
            <person name="Rast P."/>
            <person name="Oberbeckmann S."/>
            <person name="Bunk B."/>
            <person name="Jeske O."/>
            <person name="Meyerdierks A."/>
            <person name="Storesund J.E."/>
            <person name="Kallscheuer N."/>
            <person name="Luecker S."/>
            <person name="Lage O.M."/>
            <person name="Pohl T."/>
            <person name="Merkel B.J."/>
            <person name="Hornburger P."/>
            <person name="Mueller R.-W."/>
            <person name="Bruemmer F."/>
            <person name="Labrenz M."/>
            <person name="Spormann A.M."/>
            <person name="Op den Camp H."/>
            <person name="Overmann J."/>
            <person name="Amann R."/>
            <person name="Jetten M.S.M."/>
            <person name="Mascher T."/>
            <person name="Medema M.H."/>
            <person name="Devos D.P."/>
            <person name="Kaster A.-K."/>
            <person name="Ovreas L."/>
            <person name="Rohde M."/>
            <person name="Galperin M.Y."/>
            <person name="Jogler C."/>
        </authorList>
    </citation>
    <scope>NUCLEOTIDE SEQUENCE [LARGE SCALE GENOMIC DNA]</scope>
    <source>
        <strain evidence="8 9">Pan265</strain>
    </source>
</reference>
<keyword evidence="4 5" id="KW-0560">Oxidoreductase</keyword>
<feature type="domain" description="Amine oxidase" evidence="7">
    <location>
        <begin position="20"/>
        <end position="493"/>
    </location>
</feature>
<dbReference type="GO" id="GO:0016627">
    <property type="term" value="F:oxidoreductase activity, acting on the CH-CH group of donors"/>
    <property type="evidence" value="ECO:0007669"/>
    <property type="project" value="UniProtKB-ARBA"/>
</dbReference>
<dbReference type="InterPro" id="IPR014105">
    <property type="entry name" value="Carotenoid/retinoid_OxRdtase"/>
</dbReference>
<gene>
    <name evidence="8" type="primary">carC</name>
    <name evidence="8" type="ORF">Pan265_06370</name>
</gene>
<evidence type="ECO:0000256" key="4">
    <source>
        <dbReference type="ARBA" id="ARBA00023002"/>
    </source>
</evidence>
<protein>
    <submittedName>
        <fullName evidence="8">All-trans-zeta-carotene desaturase</fullName>
        <ecNumber evidence="8">1.3.99.26</ecNumber>
    </submittedName>
</protein>
<keyword evidence="6" id="KW-0472">Membrane</keyword>
<name>A0A518BUY7_9BACT</name>
<dbReference type="AlphaFoldDB" id="A0A518BUY7"/>
<dbReference type="Proteomes" id="UP000320386">
    <property type="component" value="Chromosome"/>
</dbReference>
<dbReference type="RefSeq" id="WP_145444947.1">
    <property type="nucleotide sequence ID" value="NZ_CP036280.1"/>
</dbReference>
<keyword evidence="9" id="KW-1185">Reference proteome</keyword>
<comment type="pathway">
    <text evidence="1 5">Carotenoid biosynthesis.</text>
</comment>
<dbReference type="EMBL" id="CP036280">
    <property type="protein sequence ID" value="QDU70800.1"/>
    <property type="molecule type" value="Genomic_DNA"/>
</dbReference>
<evidence type="ECO:0000256" key="2">
    <source>
        <dbReference type="ARBA" id="ARBA00006046"/>
    </source>
</evidence>
<dbReference type="InterPro" id="IPR002937">
    <property type="entry name" value="Amino_oxidase"/>
</dbReference>
<dbReference type="OrthoDB" id="9814556at2"/>
<evidence type="ECO:0000256" key="5">
    <source>
        <dbReference type="RuleBase" id="RU362075"/>
    </source>
</evidence>
<accession>A0A518BUY7</accession>
<organism evidence="8 9">
    <name type="scientific">Mucisphaera calidilacus</name>
    <dbReference type="NCBI Taxonomy" id="2527982"/>
    <lineage>
        <taxon>Bacteria</taxon>
        <taxon>Pseudomonadati</taxon>
        <taxon>Planctomycetota</taxon>
        <taxon>Phycisphaerae</taxon>
        <taxon>Phycisphaerales</taxon>
        <taxon>Phycisphaeraceae</taxon>
        <taxon>Mucisphaera</taxon>
    </lineage>
</organism>
<dbReference type="PANTHER" id="PTHR43734">
    <property type="entry name" value="PHYTOENE DESATURASE"/>
    <property type="match status" value="1"/>
</dbReference>
<keyword evidence="3 5" id="KW-0125">Carotenoid biosynthesis</keyword>
<dbReference type="PANTHER" id="PTHR43734:SF1">
    <property type="entry name" value="PHYTOENE DESATURASE"/>
    <property type="match status" value="1"/>
</dbReference>
<dbReference type="InterPro" id="IPR008150">
    <property type="entry name" value="Phytoene_DH_bac_CS"/>
</dbReference>
<dbReference type="Pfam" id="PF01593">
    <property type="entry name" value="Amino_oxidase"/>
    <property type="match status" value="1"/>
</dbReference>
<evidence type="ECO:0000259" key="7">
    <source>
        <dbReference type="Pfam" id="PF01593"/>
    </source>
</evidence>
<evidence type="ECO:0000256" key="6">
    <source>
        <dbReference type="SAM" id="Phobius"/>
    </source>
</evidence>
<dbReference type="SUPFAM" id="SSF51905">
    <property type="entry name" value="FAD/NAD(P)-binding domain"/>
    <property type="match status" value="1"/>
</dbReference>
<proteinExistence type="inferred from homology"/>
<comment type="similarity">
    <text evidence="2 5">Belongs to the carotenoid/retinoid oxidoreductase family.</text>
</comment>
<dbReference type="GO" id="GO:0016117">
    <property type="term" value="P:carotenoid biosynthetic process"/>
    <property type="evidence" value="ECO:0007669"/>
    <property type="project" value="UniProtKB-KW"/>
</dbReference>
<evidence type="ECO:0000313" key="8">
    <source>
        <dbReference type="EMBL" id="QDU70800.1"/>
    </source>
</evidence>
<dbReference type="EC" id="1.3.99.26" evidence="8"/>
<dbReference type="KEGG" id="mcad:Pan265_06370"/>
<keyword evidence="6" id="KW-0812">Transmembrane</keyword>
<evidence type="ECO:0000313" key="9">
    <source>
        <dbReference type="Proteomes" id="UP000320386"/>
    </source>
</evidence>
<dbReference type="InterPro" id="IPR036188">
    <property type="entry name" value="FAD/NAD-bd_sf"/>
</dbReference>
<evidence type="ECO:0000256" key="3">
    <source>
        <dbReference type="ARBA" id="ARBA00022746"/>
    </source>
</evidence>
<dbReference type="PROSITE" id="PS00982">
    <property type="entry name" value="PHYTOENE_DH"/>
    <property type="match status" value="1"/>
</dbReference>
<dbReference type="Gene3D" id="3.50.50.60">
    <property type="entry name" value="FAD/NAD(P)-binding domain"/>
    <property type="match status" value="2"/>
</dbReference>
<evidence type="ECO:0000256" key="1">
    <source>
        <dbReference type="ARBA" id="ARBA00004829"/>
    </source>
</evidence>
<dbReference type="NCBIfam" id="TIGR02734">
    <property type="entry name" value="crtI_fam"/>
    <property type="match status" value="1"/>
</dbReference>
<feature type="transmembrane region" description="Helical" evidence="6">
    <location>
        <begin position="12"/>
        <end position="33"/>
    </location>
</feature>